<protein>
    <recommendedName>
        <fullName evidence="1">PhnB-like domain-containing protein</fullName>
    </recommendedName>
</protein>
<keyword evidence="3" id="KW-1185">Reference proteome</keyword>
<dbReference type="PANTHER" id="PTHR33990">
    <property type="entry name" value="PROTEIN YJDN-RELATED"/>
    <property type="match status" value="1"/>
</dbReference>
<proteinExistence type="predicted"/>
<evidence type="ECO:0000313" key="3">
    <source>
        <dbReference type="Proteomes" id="UP000014461"/>
    </source>
</evidence>
<reference evidence="2" key="1">
    <citation type="journal article" date="2013" name="Genome Announc.">
        <title>Draft Genome Sequence of Agarivorans albus Strain MKT 106T, an Agarolytic Marine Bacterium.</title>
        <authorList>
            <person name="Yasuike M."/>
            <person name="Nakamura Y."/>
            <person name="Kai W."/>
            <person name="Fujiwara A."/>
            <person name="Fukui Y."/>
            <person name="Satomi M."/>
            <person name="Sano M."/>
        </authorList>
    </citation>
    <scope>NUCLEOTIDE SEQUENCE [LARGE SCALE GENOMIC DNA]</scope>
</reference>
<dbReference type="EMBL" id="BARX01000033">
    <property type="protein sequence ID" value="GAD03745.1"/>
    <property type="molecule type" value="Genomic_DNA"/>
</dbReference>
<accession>R9PR12</accession>
<feature type="domain" description="PhnB-like" evidence="1">
    <location>
        <begin position="3"/>
        <end position="131"/>
    </location>
</feature>
<comment type="caution">
    <text evidence="2">The sequence shown here is derived from an EMBL/GenBank/DDBJ whole genome shotgun (WGS) entry which is preliminary data.</text>
</comment>
<dbReference type="Proteomes" id="UP000014461">
    <property type="component" value="Unassembled WGS sequence"/>
</dbReference>
<dbReference type="InterPro" id="IPR028973">
    <property type="entry name" value="PhnB-like"/>
</dbReference>
<dbReference type="Pfam" id="PF06983">
    <property type="entry name" value="3-dmu-9_3-mt"/>
    <property type="match status" value="1"/>
</dbReference>
<organism evidence="2 3">
    <name type="scientific">Agarivorans albus MKT 106</name>
    <dbReference type="NCBI Taxonomy" id="1331007"/>
    <lineage>
        <taxon>Bacteria</taxon>
        <taxon>Pseudomonadati</taxon>
        <taxon>Pseudomonadota</taxon>
        <taxon>Gammaproteobacteria</taxon>
        <taxon>Alteromonadales</taxon>
        <taxon>Alteromonadaceae</taxon>
        <taxon>Agarivorans</taxon>
    </lineage>
</organism>
<dbReference type="RefSeq" id="WP_016403512.1">
    <property type="nucleotide sequence ID" value="NZ_BARX01000033.1"/>
</dbReference>
<dbReference type="AlphaFoldDB" id="R9PR12"/>
<sequence>MQAIIPYLNFSGKAEQALAFYQHCFKGDVIALMRFSDNQTDMPIPDELLNKVMHCHFKAGELEFMASDGMPGEQLKSAGNIELNLNFSDLAEQQQVFEKLSENGSITMGLQDTFWQARFARVCDQFGINWMLNCPLN</sequence>
<dbReference type="CDD" id="cd06588">
    <property type="entry name" value="PhnB_like"/>
    <property type="match status" value="1"/>
</dbReference>
<name>R9PR12_AGAAL</name>
<dbReference type="Gene3D" id="3.10.180.10">
    <property type="entry name" value="2,3-Dihydroxybiphenyl 1,2-Dioxygenase, domain 1"/>
    <property type="match status" value="1"/>
</dbReference>
<dbReference type="PANTHER" id="PTHR33990:SF1">
    <property type="entry name" value="PROTEIN YJDN"/>
    <property type="match status" value="1"/>
</dbReference>
<dbReference type="SUPFAM" id="SSF54593">
    <property type="entry name" value="Glyoxalase/Bleomycin resistance protein/Dihydroxybiphenyl dioxygenase"/>
    <property type="match status" value="1"/>
</dbReference>
<dbReference type="InterPro" id="IPR029068">
    <property type="entry name" value="Glyas_Bleomycin-R_OHBP_Dase"/>
</dbReference>
<dbReference type="OrthoDB" id="9795306at2"/>
<dbReference type="STRING" id="1331007.AALB_3825"/>
<evidence type="ECO:0000259" key="1">
    <source>
        <dbReference type="Pfam" id="PF06983"/>
    </source>
</evidence>
<evidence type="ECO:0000313" key="2">
    <source>
        <dbReference type="EMBL" id="GAD03745.1"/>
    </source>
</evidence>
<gene>
    <name evidence="2" type="ORF">AALB_3825</name>
</gene>